<reference evidence="1 2" key="1">
    <citation type="submission" date="2017-06" db="EMBL/GenBank/DDBJ databases">
        <title>Complete genome sequence of Shewanella marisflavi EP1 associated with anaerobic 2,4-dinitrotoluene reduction and salt tolerance.</title>
        <authorList>
            <person name="Huang J."/>
        </authorList>
    </citation>
    <scope>NUCLEOTIDE SEQUENCE [LARGE SCALE GENOMIC DNA]</scope>
    <source>
        <strain evidence="1 2">EP1</strain>
    </source>
</reference>
<proteinExistence type="predicted"/>
<dbReference type="Proteomes" id="UP000198233">
    <property type="component" value="Chromosome"/>
</dbReference>
<gene>
    <name evidence="1" type="ORF">CFF01_00920</name>
</gene>
<evidence type="ECO:0008006" key="3">
    <source>
        <dbReference type="Google" id="ProtNLM"/>
    </source>
</evidence>
<evidence type="ECO:0000313" key="1">
    <source>
        <dbReference type="EMBL" id="ASJ95261.1"/>
    </source>
</evidence>
<accession>A0AAC9TW64</accession>
<dbReference type="KEGG" id="smav:CFF01_00920"/>
<dbReference type="AlphaFoldDB" id="A0AAC9TW64"/>
<sequence>MRILVLLLLLYSLPGAATNLLFIHSYHEGYPWVQDYRRAILDNLSQPVQVEDFLLDSKRLPSEEYVKRADMAWNVIKSRRPDMIVLADDNAITLLSERIATTNIPVVFLGLNTNPRDHGIQTYEQFTGVLERPLFKRSLLLVDHILPKAESRKLLVLSDNSATSRAALSPISDELKPIRLGNLTIEFKLADSEQAWRQAVLNAKQAGYQGIFIALYHTITSEQGEHVDPEKIIAWTAKESPVPNFGFWDFTIGKQANTGGYVLNGYEHGKLAATLINKLLHGAKAKDLGYISDSKGSFRFSLSGVARWHLSIPKEMSDKAQWVD</sequence>
<dbReference type="EMBL" id="CP022272">
    <property type="protein sequence ID" value="ASJ95261.1"/>
    <property type="molecule type" value="Genomic_DNA"/>
</dbReference>
<dbReference type="InterPro" id="IPR007487">
    <property type="entry name" value="ABC_transpt-TYRBP-like"/>
</dbReference>
<evidence type="ECO:0000313" key="2">
    <source>
        <dbReference type="Proteomes" id="UP000198233"/>
    </source>
</evidence>
<protein>
    <recommendedName>
        <fullName evidence="3">Sugar ABC transporter</fullName>
    </recommendedName>
</protein>
<dbReference type="PANTHER" id="PTHR35271:SF1">
    <property type="entry name" value="ABC TRANSPORTER, SUBSTRATE-BINDING LIPOPROTEIN"/>
    <property type="match status" value="1"/>
</dbReference>
<dbReference type="Gene3D" id="3.40.50.2300">
    <property type="match status" value="2"/>
</dbReference>
<name>A0AAC9TW64_9GAMM</name>
<dbReference type="PANTHER" id="PTHR35271">
    <property type="entry name" value="ABC TRANSPORTER, SUBSTRATE-BINDING LIPOPROTEIN-RELATED"/>
    <property type="match status" value="1"/>
</dbReference>
<organism evidence="1 2">
    <name type="scientific">Shewanella marisflavi</name>
    <dbReference type="NCBI Taxonomy" id="260364"/>
    <lineage>
        <taxon>Bacteria</taxon>
        <taxon>Pseudomonadati</taxon>
        <taxon>Pseudomonadota</taxon>
        <taxon>Gammaproteobacteria</taxon>
        <taxon>Alteromonadales</taxon>
        <taxon>Shewanellaceae</taxon>
        <taxon>Shewanella</taxon>
    </lineage>
</organism>